<organism evidence="10 11">
    <name type="scientific">Allacma fusca</name>
    <dbReference type="NCBI Taxonomy" id="39272"/>
    <lineage>
        <taxon>Eukaryota</taxon>
        <taxon>Metazoa</taxon>
        <taxon>Ecdysozoa</taxon>
        <taxon>Arthropoda</taxon>
        <taxon>Hexapoda</taxon>
        <taxon>Collembola</taxon>
        <taxon>Symphypleona</taxon>
        <taxon>Sminthuridae</taxon>
        <taxon>Allacma</taxon>
    </lineage>
</organism>
<keyword evidence="8" id="KW-0472">Membrane</keyword>
<evidence type="ECO:0000256" key="7">
    <source>
        <dbReference type="SAM" id="MobiDB-lite"/>
    </source>
</evidence>
<evidence type="ECO:0000256" key="1">
    <source>
        <dbReference type="ARBA" id="ARBA00000032"/>
    </source>
</evidence>
<gene>
    <name evidence="10" type="ORF">AFUS01_LOCUS13634</name>
</gene>
<dbReference type="Pfam" id="PF00328">
    <property type="entry name" value="His_Phos_2"/>
    <property type="match status" value="1"/>
</dbReference>
<keyword evidence="11" id="KW-1185">Reference proteome</keyword>
<dbReference type="EC" id="3.1.3.2" evidence="2"/>
<proteinExistence type="predicted"/>
<dbReference type="AlphaFoldDB" id="A0A8J2P507"/>
<dbReference type="PANTHER" id="PTHR11567:SF211">
    <property type="entry name" value="PROSTATIC ACID PHOSPHATASE"/>
    <property type="match status" value="1"/>
</dbReference>
<evidence type="ECO:0000256" key="3">
    <source>
        <dbReference type="ARBA" id="ARBA00022729"/>
    </source>
</evidence>
<feature type="signal peptide" evidence="9">
    <location>
        <begin position="1"/>
        <end position="19"/>
    </location>
</feature>
<keyword evidence="8" id="KW-1133">Transmembrane helix</keyword>
<keyword evidence="4" id="KW-0378">Hydrolase</keyword>
<dbReference type="Proteomes" id="UP000708208">
    <property type="component" value="Unassembled WGS sequence"/>
</dbReference>
<evidence type="ECO:0000313" key="10">
    <source>
        <dbReference type="EMBL" id="CAG7724625.1"/>
    </source>
</evidence>
<evidence type="ECO:0000256" key="9">
    <source>
        <dbReference type="SAM" id="SignalP"/>
    </source>
</evidence>
<keyword evidence="5" id="KW-1015">Disulfide bond</keyword>
<sequence length="468" mass="52529">METRTKILLLLLNIALANGLETLSSVQVIFRHGEKELDGTLEVGGGPLSDKGKKQMFDLGTYLRSRYAGFIRTEFDSGETSFLSSDKDPVIQSASMVAYGLYLDFNLAATWSGEENIQYEPIPVRTLPRQYDNLIQLTKSCPKNDARIQEDLNEYVKNFFNQNQASLELYAEKTGDTAILNGNRNGADRIQNLISFLEAVKFNSSNNLPLEDWEKQFLQEQDLFQFRSGWFKNYIDTEEKQRLYIGSAVQNIPTTFEATPVKKISLFSAHDHTLYTLMATLGIWDENNLQLPPDGATLIIEYYDSIGAITTDPYMKVWYRSETSQEPELLEIPQCGQPCYINKFKEVFANIIPANAEKECKVEGNGEAKPQTLSGSRKRPHLPKIPPLRKRTTTTTVSPKHIEIVSSTSENTVQNPPSPVLYSASASVPEKPLNVSGLNILMGVIVLVVGTGALIFAAFQKRRQYISI</sequence>
<keyword evidence="8" id="KW-0812">Transmembrane</keyword>
<evidence type="ECO:0000256" key="2">
    <source>
        <dbReference type="ARBA" id="ARBA00012646"/>
    </source>
</evidence>
<keyword evidence="3 9" id="KW-0732">Signal</keyword>
<dbReference type="CDD" id="cd07061">
    <property type="entry name" value="HP_HAP_like"/>
    <property type="match status" value="1"/>
</dbReference>
<comment type="caution">
    <text evidence="10">The sequence shown here is derived from an EMBL/GenBank/DDBJ whole genome shotgun (WGS) entry which is preliminary data.</text>
</comment>
<comment type="catalytic activity">
    <reaction evidence="1">
        <text>a phosphate monoester + H2O = an alcohol + phosphate</text>
        <dbReference type="Rhea" id="RHEA:15017"/>
        <dbReference type="ChEBI" id="CHEBI:15377"/>
        <dbReference type="ChEBI" id="CHEBI:30879"/>
        <dbReference type="ChEBI" id="CHEBI:43474"/>
        <dbReference type="ChEBI" id="CHEBI:67140"/>
        <dbReference type="EC" id="3.1.3.2"/>
    </reaction>
</comment>
<dbReference type="PANTHER" id="PTHR11567">
    <property type="entry name" value="ACID PHOSPHATASE-RELATED"/>
    <property type="match status" value="1"/>
</dbReference>
<feature type="transmembrane region" description="Helical" evidence="8">
    <location>
        <begin position="440"/>
        <end position="459"/>
    </location>
</feature>
<feature type="chain" id="PRO_5045468011" description="acid phosphatase" evidence="9">
    <location>
        <begin position="20"/>
        <end position="468"/>
    </location>
</feature>
<evidence type="ECO:0000256" key="8">
    <source>
        <dbReference type="SAM" id="Phobius"/>
    </source>
</evidence>
<dbReference type="EMBL" id="CAJVCH010111974">
    <property type="protein sequence ID" value="CAG7724625.1"/>
    <property type="molecule type" value="Genomic_DNA"/>
</dbReference>
<dbReference type="GO" id="GO:0003993">
    <property type="term" value="F:acid phosphatase activity"/>
    <property type="evidence" value="ECO:0007669"/>
    <property type="project" value="UniProtKB-EC"/>
</dbReference>
<dbReference type="InterPro" id="IPR000560">
    <property type="entry name" value="His_Pase_clade-2"/>
</dbReference>
<evidence type="ECO:0000256" key="5">
    <source>
        <dbReference type="ARBA" id="ARBA00023157"/>
    </source>
</evidence>
<evidence type="ECO:0000256" key="6">
    <source>
        <dbReference type="ARBA" id="ARBA00023180"/>
    </source>
</evidence>
<reference evidence="10" key="1">
    <citation type="submission" date="2021-06" db="EMBL/GenBank/DDBJ databases">
        <authorList>
            <person name="Hodson N. C."/>
            <person name="Mongue J. A."/>
            <person name="Jaron S. K."/>
        </authorList>
    </citation>
    <scope>NUCLEOTIDE SEQUENCE</scope>
</reference>
<dbReference type="InterPro" id="IPR050645">
    <property type="entry name" value="Histidine_acid_phosphatase"/>
</dbReference>
<feature type="region of interest" description="Disordered" evidence="7">
    <location>
        <begin position="363"/>
        <end position="397"/>
    </location>
</feature>
<evidence type="ECO:0000256" key="4">
    <source>
        <dbReference type="ARBA" id="ARBA00022801"/>
    </source>
</evidence>
<keyword evidence="6" id="KW-0325">Glycoprotein</keyword>
<dbReference type="OrthoDB" id="5821688at2759"/>
<accession>A0A8J2P507</accession>
<protein>
    <recommendedName>
        <fullName evidence="2">acid phosphatase</fullName>
        <ecNumber evidence="2">3.1.3.2</ecNumber>
    </recommendedName>
</protein>
<feature type="compositionally biased region" description="Basic residues" evidence="7">
    <location>
        <begin position="376"/>
        <end position="392"/>
    </location>
</feature>
<evidence type="ECO:0000313" key="11">
    <source>
        <dbReference type="Proteomes" id="UP000708208"/>
    </source>
</evidence>
<name>A0A8J2P507_9HEXA</name>